<reference evidence="1 2" key="1">
    <citation type="submission" date="2019-04" db="EMBL/GenBank/DDBJ databases">
        <title>Streptomyces rhizosphaericola sp. nov., an actinobacterium isolated from the wheat rhizosphere.</title>
        <authorList>
            <person name="Vargas Hoyos H.A."/>
            <person name="Santos S.N."/>
            <person name="Genuario D.B."/>
            <person name="Melo I.S."/>
            <person name="Da Silva L.J."/>
            <person name="Da Silva F.S.P."/>
            <person name="Zucchi T.D."/>
        </authorList>
    </citation>
    <scope>NUCLEOTIDE SEQUENCE [LARGE SCALE GENOMIC DNA]</scope>
    <source>
        <strain evidence="1 2">1AS2c</strain>
    </source>
</reference>
<gene>
    <name evidence="1" type="ORF">E5Z02_32715</name>
</gene>
<sequence length="66" mass="6764">ARPEPGLRAGPELWRDGLWARAALAAVLGRRDQKPGDGAESDALYDAVEAVGAAPAPVAAAGEETR</sequence>
<comment type="caution">
    <text evidence="1">The sequence shown here is derived from an EMBL/GenBank/DDBJ whole genome shotgun (WGS) entry which is preliminary data.</text>
</comment>
<proteinExistence type="predicted"/>
<evidence type="ECO:0000313" key="1">
    <source>
        <dbReference type="EMBL" id="TGY96054.1"/>
    </source>
</evidence>
<feature type="non-terminal residue" evidence="1">
    <location>
        <position position="1"/>
    </location>
</feature>
<protein>
    <submittedName>
        <fullName evidence="1">Acyl-CoA dehydrogenase</fullName>
    </submittedName>
</protein>
<organism evidence="1 2">
    <name type="scientific">Streptomyces rhizosphaericola</name>
    <dbReference type="NCBI Taxonomy" id="2564098"/>
    <lineage>
        <taxon>Bacteria</taxon>
        <taxon>Bacillati</taxon>
        <taxon>Actinomycetota</taxon>
        <taxon>Actinomycetes</taxon>
        <taxon>Kitasatosporales</taxon>
        <taxon>Streptomycetaceae</taxon>
        <taxon>Streptomyces</taxon>
    </lineage>
</organism>
<dbReference type="Proteomes" id="UP000306274">
    <property type="component" value="Unassembled WGS sequence"/>
</dbReference>
<dbReference type="EMBL" id="SRZK01000681">
    <property type="protein sequence ID" value="TGY96054.1"/>
    <property type="molecule type" value="Genomic_DNA"/>
</dbReference>
<evidence type="ECO:0000313" key="2">
    <source>
        <dbReference type="Proteomes" id="UP000306274"/>
    </source>
</evidence>
<name>A0ABY2P5I8_9ACTN</name>
<keyword evidence="2" id="KW-1185">Reference proteome</keyword>
<accession>A0ABY2P5I8</accession>